<dbReference type="EMBL" id="JAWWNJ010000237">
    <property type="protein sequence ID" value="KAK6968965.1"/>
    <property type="molecule type" value="Genomic_DNA"/>
</dbReference>
<dbReference type="Proteomes" id="UP001362999">
    <property type="component" value="Unassembled WGS sequence"/>
</dbReference>
<keyword evidence="3" id="KW-1185">Reference proteome</keyword>
<evidence type="ECO:0000313" key="2">
    <source>
        <dbReference type="EMBL" id="KAK6968965.1"/>
    </source>
</evidence>
<comment type="caution">
    <text evidence="2">The sequence shown here is derived from an EMBL/GenBank/DDBJ whole genome shotgun (WGS) entry which is preliminary data.</text>
</comment>
<protein>
    <submittedName>
        <fullName evidence="2">Uncharacterized protein</fullName>
    </submittedName>
</protein>
<sequence length="102" mass="11884">MFRGRNEDILREKARLRMAAHRQAIKDSGERSDANAESVKKAHQAYRNKNARYLAFKQRLRRQEAYIQKYGAEAYHERSVREQARAEAAQLLQATAAFAQTF</sequence>
<evidence type="ECO:0000313" key="3">
    <source>
        <dbReference type="Proteomes" id="UP001362999"/>
    </source>
</evidence>
<organism evidence="2 3">
    <name type="scientific">Favolaschia claudopus</name>
    <dbReference type="NCBI Taxonomy" id="2862362"/>
    <lineage>
        <taxon>Eukaryota</taxon>
        <taxon>Fungi</taxon>
        <taxon>Dikarya</taxon>
        <taxon>Basidiomycota</taxon>
        <taxon>Agaricomycotina</taxon>
        <taxon>Agaricomycetes</taxon>
        <taxon>Agaricomycetidae</taxon>
        <taxon>Agaricales</taxon>
        <taxon>Marasmiineae</taxon>
        <taxon>Mycenaceae</taxon>
        <taxon>Favolaschia</taxon>
    </lineage>
</organism>
<evidence type="ECO:0000256" key="1">
    <source>
        <dbReference type="SAM" id="MobiDB-lite"/>
    </source>
</evidence>
<dbReference type="AlphaFoldDB" id="A0AAV9Z222"/>
<reference evidence="2 3" key="1">
    <citation type="journal article" date="2024" name="J Genomics">
        <title>Draft genome sequencing and assembly of Favolaschia claudopus CIRM-BRFM 2984 isolated from oak limbs.</title>
        <authorList>
            <person name="Navarro D."/>
            <person name="Drula E."/>
            <person name="Chaduli D."/>
            <person name="Cazenave R."/>
            <person name="Ahrendt S."/>
            <person name="Wang J."/>
            <person name="Lipzen A."/>
            <person name="Daum C."/>
            <person name="Barry K."/>
            <person name="Grigoriev I.V."/>
            <person name="Favel A."/>
            <person name="Rosso M.N."/>
            <person name="Martin F."/>
        </authorList>
    </citation>
    <scope>NUCLEOTIDE SEQUENCE [LARGE SCALE GENOMIC DNA]</scope>
    <source>
        <strain evidence="2 3">CIRM-BRFM 2984</strain>
    </source>
</reference>
<name>A0AAV9Z222_9AGAR</name>
<proteinExistence type="predicted"/>
<feature type="compositionally biased region" description="Basic and acidic residues" evidence="1">
    <location>
        <begin position="24"/>
        <end position="40"/>
    </location>
</feature>
<gene>
    <name evidence="2" type="ORF">R3P38DRAFT_3244291</name>
</gene>
<feature type="region of interest" description="Disordered" evidence="1">
    <location>
        <begin position="20"/>
        <end position="43"/>
    </location>
</feature>
<accession>A0AAV9Z222</accession>